<sequence>MVHYKIMKLLSENDTFGLFFNDHNNPLGEIFLDLSKYKEISELENDILKILNQFMTETTKNNFSEKRSVSIQINNQNDNNMLKKNFLHSIYYSEADRLSKLVLNLFSQIRDLNFNFEPDYTEKIIQNYKICWKNWNRDLGVPSQCDLDF</sequence>
<proteinExistence type="predicted"/>
<evidence type="ECO:0000313" key="1">
    <source>
        <dbReference type="EMBL" id="KRH92426.1"/>
    </source>
</evidence>
<dbReference type="EMBL" id="LGUB01000935">
    <property type="protein sequence ID" value="KRH92426.1"/>
    <property type="molecule type" value="Genomic_DNA"/>
</dbReference>
<organism evidence="1 2">
    <name type="scientific">Pseudoloma neurophilia</name>
    <dbReference type="NCBI Taxonomy" id="146866"/>
    <lineage>
        <taxon>Eukaryota</taxon>
        <taxon>Fungi</taxon>
        <taxon>Fungi incertae sedis</taxon>
        <taxon>Microsporidia</taxon>
        <taxon>Pseudoloma</taxon>
    </lineage>
</organism>
<dbReference type="Proteomes" id="UP000051530">
    <property type="component" value="Unassembled WGS sequence"/>
</dbReference>
<accession>A0A0R0LSX7</accession>
<evidence type="ECO:0000313" key="2">
    <source>
        <dbReference type="Proteomes" id="UP000051530"/>
    </source>
</evidence>
<reference evidence="1 2" key="1">
    <citation type="submission" date="2015-07" db="EMBL/GenBank/DDBJ databases">
        <title>The genome of Pseudoloma neurophilia, a relevant intracellular parasite of the zebrafish.</title>
        <authorList>
            <person name="Ndikumana S."/>
            <person name="Pelin A."/>
            <person name="Sanders J."/>
            <person name="Corradi N."/>
        </authorList>
    </citation>
    <scope>NUCLEOTIDE SEQUENCE [LARGE SCALE GENOMIC DNA]</scope>
    <source>
        <strain evidence="1 2">MK1</strain>
    </source>
</reference>
<protein>
    <submittedName>
        <fullName evidence="1">Uncharacterized protein</fullName>
    </submittedName>
</protein>
<gene>
    <name evidence="1" type="ORF">M153_6143000748</name>
</gene>
<dbReference type="VEuPathDB" id="MicrosporidiaDB:M153_6143000748"/>
<keyword evidence="2" id="KW-1185">Reference proteome</keyword>
<comment type="caution">
    <text evidence="1">The sequence shown here is derived from an EMBL/GenBank/DDBJ whole genome shotgun (WGS) entry which is preliminary data.</text>
</comment>
<dbReference type="OrthoDB" id="2186267at2759"/>
<name>A0A0R0LSX7_9MICR</name>
<dbReference type="AlphaFoldDB" id="A0A0R0LSX7"/>